<evidence type="ECO:0000313" key="9">
    <source>
        <dbReference type="EMBL" id="MDB7933519.1"/>
    </source>
</evidence>
<dbReference type="Proteomes" id="UP001211173">
    <property type="component" value="Unassembled WGS sequence"/>
</dbReference>
<feature type="transmembrane region" description="Helical" evidence="6">
    <location>
        <begin position="87"/>
        <end position="106"/>
    </location>
</feature>
<proteinExistence type="predicted"/>
<dbReference type="RefSeq" id="WP_009259458.1">
    <property type="nucleotide sequence ID" value="NZ_CAAKOI010000052.1"/>
</dbReference>
<dbReference type="PANTHER" id="PTHR34857:SF2">
    <property type="entry name" value="SLL0384 PROTEIN"/>
    <property type="match status" value="1"/>
</dbReference>
<dbReference type="GO" id="GO:0005886">
    <property type="term" value="C:plasma membrane"/>
    <property type="evidence" value="ECO:0007669"/>
    <property type="project" value="UniProtKB-ARBA"/>
</dbReference>
<name>A0A174AEY5_FLAPL</name>
<evidence type="ECO:0000256" key="2">
    <source>
        <dbReference type="ARBA" id="ARBA00022475"/>
    </source>
</evidence>
<comment type="subcellular location">
    <subcellularLocation>
        <location evidence="1">Membrane</location>
        <topology evidence="1">Multi-pass membrane protein</topology>
    </subcellularLocation>
</comment>
<dbReference type="PANTHER" id="PTHR34857">
    <property type="entry name" value="SLL0384 PROTEIN"/>
    <property type="match status" value="1"/>
</dbReference>
<keyword evidence="3 6" id="KW-0812">Transmembrane</keyword>
<dbReference type="EMBL" id="JAQLWV010000014">
    <property type="protein sequence ID" value="MDB7933519.1"/>
    <property type="molecule type" value="Genomic_DNA"/>
</dbReference>
<evidence type="ECO:0000256" key="6">
    <source>
        <dbReference type="SAM" id="Phobius"/>
    </source>
</evidence>
<keyword evidence="5 6" id="KW-0472">Membrane</keyword>
<reference evidence="10 12" key="2">
    <citation type="journal article" date="2019" name="Nat. Med.">
        <title>A library of human gut bacterial isolates paired with longitudinal multiomics data enables mechanistic microbiome research.</title>
        <authorList>
            <person name="Poyet M."/>
            <person name="Groussin M."/>
            <person name="Gibbons S.M."/>
            <person name="Avila-Pacheco J."/>
            <person name="Jiang X."/>
            <person name="Kearney S.M."/>
            <person name="Perrotta A.R."/>
            <person name="Berdy B."/>
            <person name="Zhao S."/>
            <person name="Lieberman T.D."/>
            <person name="Swanson P.K."/>
            <person name="Smith M."/>
            <person name="Roesemann S."/>
            <person name="Alexander J.E."/>
            <person name="Rich S.A."/>
            <person name="Livny J."/>
            <person name="Vlamakis H."/>
            <person name="Clish C."/>
            <person name="Bullock K."/>
            <person name="Deik A."/>
            <person name="Scott J."/>
            <person name="Pierce K.A."/>
            <person name="Xavier R.J."/>
            <person name="Alm E.J."/>
        </authorList>
    </citation>
    <scope>NUCLEOTIDE SEQUENCE [LARGE SCALE GENOMIC DNA]</scope>
    <source>
        <strain evidence="10 12">BIOML-A5</strain>
    </source>
</reference>
<evidence type="ECO:0000313" key="7">
    <source>
        <dbReference type="EMBL" id="CUN86934.1"/>
    </source>
</evidence>
<dbReference type="InterPro" id="IPR051611">
    <property type="entry name" value="ECF_transporter_component"/>
</dbReference>
<evidence type="ECO:0000256" key="4">
    <source>
        <dbReference type="ARBA" id="ARBA00022989"/>
    </source>
</evidence>
<dbReference type="CDD" id="cd16914">
    <property type="entry name" value="EcfT"/>
    <property type="match status" value="1"/>
</dbReference>
<feature type="transmembrane region" description="Helical" evidence="6">
    <location>
        <begin position="55"/>
        <end position="75"/>
    </location>
</feature>
<dbReference type="AlphaFoldDB" id="A0A174AEY5"/>
<dbReference type="EMBL" id="JAQLWO010000002">
    <property type="protein sequence ID" value="MDB7904934.1"/>
    <property type="molecule type" value="Genomic_DNA"/>
</dbReference>
<protein>
    <submittedName>
        <fullName evidence="7">ABC-type cobalt transport system, permease component CbiQ and related transporters</fullName>
    </submittedName>
    <submittedName>
        <fullName evidence="8">Energy-coupling factor transporter transmembrane component T</fullName>
    </submittedName>
    <submittedName>
        <fullName evidence="10">Energy-coupling factor transporter transmembrane protein EcfT</fullName>
    </submittedName>
</protein>
<reference evidence="8" key="3">
    <citation type="submission" date="2023-01" db="EMBL/GenBank/DDBJ databases">
        <title>Human gut microbiome strain richness.</title>
        <authorList>
            <person name="Chen-Liaw A."/>
        </authorList>
    </citation>
    <scope>NUCLEOTIDE SEQUENCE</scope>
    <source>
        <strain evidence="9">1001287st1_F4_1001285I_161205</strain>
        <strain evidence="8">2225st1_A6_2225SCRN_200828</strain>
    </source>
</reference>
<evidence type="ECO:0000313" key="10">
    <source>
        <dbReference type="EMBL" id="MSB51233.1"/>
    </source>
</evidence>
<dbReference type="EMBL" id="CYZT01000022">
    <property type="protein sequence ID" value="CUN86934.1"/>
    <property type="molecule type" value="Genomic_DNA"/>
</dbReference>
<dbReference type="InterPro" id="IPR003339">
    <property type="entry name" value="ABC/ECF_trnsptr_transmembrane"/>
</dbReference>
<accession>A0A174AEY5</accession>
<sequence length="234" mass="26175">MNRTGTTQKRIEQVDGRTVLFLTVCSCLVSFLTTDLIGHAVFTFWLLLILCYFGLYKQGIGCYTVYLVTVVGLYLETKYSISFPSPLLLSMIYKLLLPAMPAYLLFRIPSGKLTASLRKLPIPAKAMLVLVVMLRFAPTIILEFGEVREAMKIRGFLRSVPTVLRHPLNTLEYAIVPMVFRSLKIADELSASAIVRGIESPYKKQSYYVSRISPLDAFLMLVSTAAGIVCCVLL</sequence>
<evidence type="ECO:0000313" key="12">
    <source>
        <dbReference type="Proteomes" id="UP000429811"/>
    </source>
</evidence>
<feature type="transmembrane region" description="Helical" evidence="6">
    <location>
        <begin position="126"/>
        <end position="144"/>
    </location>
</feature>
<dbReference type="Proteomes" id="UP001211006">
    <property type="component" value="Unassembled WGS sequence"/>
</dbReference>
<reference evidence="7 11" key="1">
    <citation type="submission" date="2015-09" db="EMBL/GenBank/DDBJ databases">
        <authorList>
            <consortium name="Pathogen Informatics"/>
        </authorList>
    </citation>
    <scope>NUCLEOTIDE SEQUENCE [LARGE SCALE GENOMIC DNA]</scope>
    <source>
        <strain evidence="7 11">2789STDY5608854</strain>
    </source>
</reference>
<dbReference type="Proteomes" id="UP000095746">
    <property type="component" value="Unassembled WGS sequence"/>
</dbReference>
<feature type="transmembrane region" description="Helical" evidence="6">
    <location>
        <begin position="20"/>
        <end position="49"/>
    </location>
</feature>
<keyword evidence="2" id="KW-1003">Cell membrane</keyword>
<evidence type="ECO:0000313" key="8">
    <source>
        <dbReference type="EMBL" id="MDB7904934.1"/>
    </source>
</evidence>
<evidence type="ECO:0000256" key="5">
    <source>
        <dbReference type="ARBA" id="ARBA00023136"/>
    </source>
</evidence>
<keyword evidence="4 6" id="KW-1133">Transmembrane helix</keyword>
<dbReference type="Proteomes" id="UP000429811">
    <property type="component" value="Unassembled WGS sequence"/>
</dbReference>
<gene>
    <name evidence="7" type="ORF">ERS852411_00617</name>
    <name evidence="10" type="ORF">GKE90_21535</name>
    <name evidence="8" type="ORF">PND83_02995</name>
    <name evidence="9" type="ORF">PNE06_10590</name>
</gene>
<dbReference type="GeneID" id="89522121"/>
<dbReference type="Pfam" id="PF02361">
    <property type="entry name" value="CbiQ"/>
    <property type="match status" value="1"/>
</dbReference>
<evidence type="ECO:0000256" key="1">
    <source>
        <dbReference type="ARBA" id="ARBA00004141"/>
    </source>
</evidence>
<evidence type="ECO:0000313" key="11">
    <source>
        <dbReference type="Proteomes" id="UP000095746"/>
    </source>
</evidence>
<dbReference type="EMBL" id="WKPO01000065">
    <property type="protein sequence ID" value="MSB51233.1"/>
    <property type="molecule type" value="Genomic_DNA"/>
</dbReference>
<organism evidence="7 11">
    <name type="scientific">Flavonifractor plautii</name>
    <name type="common">Fusobacterium plautii</name>
    <dbReference type="NCBI Taxonomy" id="292800"/>
    <lineage>
        <taxon>Bacteria</taxon>
        <taxon>Bacillati</taxon>
        <taxon>Bacillota</taxon>
        <taxon>Clostridia</taxon>
        <taxon>Eubacteriales</taxon>
        <taxon>Oscillospiraceae</taxon>
        <taxon>Flavonifractor</taxon>
    </lineage>
</organism>
<evidence type="ECO:0000256" key="3">
    <source>
        <dbReference type="ARBA" id="ARBA00022692"/>
    </source>
</evidence>